<dbReference type="GO" id="GO:0009051">
    <property type="term" value="P:pentose-phosphate shunt, oxidative branch"/>
    <property type="evidence" value="ECO:0007669"/>
    <property type="project" value="TreeGrafter"/>
</dbReference>
<feature type="binding site" evidence="6">
    <location>
        <position position="43"/>
    </location>
    <ligand>
        <name>NADP(+)</name>
        <dbReference type="ChEBI" id="CHEBI:58349"/>
    </ligand>
</feature>
<dbReference type="EC" id="1.1.1.49" evidence="6"/>
<organism evidence="9 10">
    <name type="scientific">Egicoccus halophilus</name>
    <dbReference type="NCBI Taxonomy" id="1670830"/>
    <lineage>
        <taxon>Bacteria</taxon>
        <taxon>Bacillati</taxon>
        <taxon>Actinomycetota</taxon>
        <taxon>Nitriliruptoria</taxon>
        <taxon>Egicoccales</taxon>
        <taxon>Egicoccaceae</taxon>
        <taxon>Egicoccus</taxon>
    </lineage>
</organism>
<keyword evidence="3 6" id="KW-0521">NADP</keyword>
<evidence type="ECO:0000256" key="1">
    <source>
        <dbReference type="ARBA" id="ARBA00004937"/>
    </source>
</evidence>
<dbReference type="NCBIfam" id="TIGR00871">
    <property type="entry name" value="zwf"/>
    <property type="match status" value="1"/>
</dbReference>
<keyword evidence="4 6" id="KW-0560">Oxidoreductase</keyword>
<sequence>MIRHLIICGANSDVVGRYVIPAIVELVEEDELPEGFTLVGVARQDWDDEAFRDHLLEELAEHAPDADDVAVRSLLEVASFHRADTTEVDELRGLVDHGEPVAVYLALPPTIFAPTVQALDEVGLPDGSRIVVEKPFGEDLAAAQELNRVLHATFPEESIHRVDHFLGMQTVQNLLALRFANRLLEPVWNAHHVERVDIVWDETLTLEGRAGYYDGTGALKDMLQNHLLQVLALVAMDAPASLEAEELRGRKVQVLREVRVLSPEEAVEHSRRARYEAGELDGESVPAYVEEEGVDPELDTETLAELTLAIDSWRWAGVPFRLRAGKALGADRQEVVVRLRPVPHSPFASDAAPNEIRIELEPEHLHVHVNVFGGGTEQELEVVDLDQELPAPEVPAYGRVLRSALAGDPTLSIRDDEAELAWRIVEPVLQAWERGEVPMDTYPAGSDGPDGWS</sequence>
<name>A0A8J3AAK1_9ACTN</name>
<comment type="catalytic activity">
    <reaction evidence="6">
        <text>D-glucose 6-phosphate + NADP(+) = 6-phospho-D-glucono-1,5-lactone + NADPH + H(+)</text>
        <dbReference type="Rhea" id="RHEA:15841"/>
        <dbReference type="ChEBI" id="CHEBI:15378"/>
        <dbReference type="ChEBI" id="CHEBI:57783"/>
        <dbReference type="ChEBI" id="CHEBI:57955"/>
        <dbReference type="ChEBI" id="CHEBI:58349"/>
        <dbReference type="ChEBI" id="CHEBI:61548"/>
        <dbReference type="EC" id="1.1.1.49"/>
    </reaction>
</comment>
<feature type="binding site" evidence="6">
    <location>
        <position position="164"/>
    </location>
    <ligand>
        <name>substrate</name>
    </ligand>
</feature>
<dbReference type="Pfam" id="PF00479">
    <property type="entry name" value="G6PD_N"/>
    <property type="match status" value="1"/>
</dbReference>
<evidence type="ECO:0000256" key="3">
    <source>
        <dbReference type="ARBA" id="ARBA00022857"/>
    </source>
</evidence>
<keyword evidence="2 6" id="KW-0313">Glucose metabolism</keyword>
<dbReference type="InterPro" id="IPR036291">
    <property type="entry name" value="NAD(P)-bd_dom_sf"/>
</dbReference>
<dbReference type="Gene3D" id="3.40.50.720">
    <property type="entry name" value="NAD(P)-binding Rossmann-like Domain"/>
    <property type="match status" value="1"/>
</dbReference>
<dbReference type="InterPro" id="IPR022674">
    <property type="entry name" value="G6P_DH_NAD-bd"/>
</dbReference>
<dbReference type="UniPathway" id="UPA00115">
    <property type="reaction ID" value="UER00408"/>
</dbReference>
<accession>A0A8J3AAK1</accession>
<dbReference type="GO" id="GO:0005829">
    <property type="term" value="C:cytosol"/>
    <property type="evidence" value="ECO:0007669"/>
    <property type="project" value="TreeGrafter"/>
</dbReference>
<comment type="caution">
    <text evidence="6">Lacks conserved residue(s) required for the propagation of feature annotation.</text>
</comment>
<dbReference type="NCBIfam" id="NF009492">
    <property type="entry name" value="PRK12853.1-3"/>
    <property type="match status" value="1"/>
</dbReference>
<evidence type="ECO:0000256" key="4">
    <source>
        <dbReference type="ARBA" id="ARBA00023002"/>
    </source>
</evidence>
<feature type="binding site" evidence="6">
    <location>
        <position position="202"/>
    </location>
    <ligand>
        <name>substrate</name>
    </ligand>
</feature>
<keyword evidence="5 6" id="KW-0119">Carbohydrate metabolism</keyword>
<evidence type="ECO:0000259" key="7">
    <source>
        <dbReference type="Pfam" id="PF00479"/>
    </source>
</evidence>
<proteinExistence type="inferred from homology"/>
<dbReference type="GO" id="GO:0006006">
    <property type="term" value="P:glucose metabolic process"/>
    <property type="evidence" value="ECO:0007669"/>
    <property type="project" value="UniProtKB-KW"/>
</dbReference>
<reference evidence="9" key="1">
    <citation type="journal article" date="2014" name="Int. J. Syst. Evol. Microbiol.">
        <title>Complete genome sequence of Corynebacterium casei LMG S-19264T (=DSM 44701T), isolated from a smear-ripened cheese.</title>
        <authorList>
            <consortium name="US DOE Joint Genome Institute (JGI-PGF)"/>
            <person name="Walter F."/>
            <person name="Albersmeier A."/>
            <person name="Kalinowski J."/>
            <person name="Ruckert C."/>
        </authorList>
    </citation>
    <scope>NUCLEOTIDE SEQUENCE</scope>
    <source>
        <strain evidence="9">CGMCC 1.14988</strain>
    </source>
</reference>
<dbReference type="InterPro" id="IPR001282">
    <property type="entry name" value="G6P_DH"/>
</dbReference>
<comment type="pathway">
    <text evidence="1 6">Carbohydrate degradation; pentose phosphate pathway; D-ribulose 5-phosphate from D-glucose 6-phosphate (oxidative stage): step 1/3.</text>
</comment>
<dbReference type="EMBL" id="BMHA01000014">
    <property type="protein sequence ID" value="GGI09179.1"/>
    <property type="molecule type" value="Genomic_DNA"/>
</dbReference>
<comment type="caution">
    <text evidence="9">The sequence shown here is derived from an EMBL/GenBank/DDBJ whole genome shotgun (WGS) entry which is preliminary data.</text>
</comment>
<dbReference type="OrthoDB" id="9802739at2"/>
<dbReference type="Pfam" id="PF02781">
    <property type="entry name" value="G6PD_C"/>
    <property type="match status" value="1"/>
</dbReference>
<gene>
    <name evidence="6 9" type="primary">zwf</name>
    <name evidence="9" type="ORF">GCM10011354_32790</name>
</gene>
<dbReference type="PRINTS" id="PR00079">
    <property type="entry name" value="G6PDHDRGNASE"/>
</dbReference>
<feature type="binding site" evidence="6">
    <location>
        <position position="134"/>
    </location>
    <ligand>
        <name>NADP(+)</name>
        <dbReference type="ChEBI" id="CHEBI:58349"/>
    </ligand>
</feature>
<evidence type="ECO:0000313" key="10">
    <source>
        <dbReference type="Proteomes" id="UP000650511"/>
    </source>
</evidence>
<dbReference type="PIRSF" id="PIRSF000110">
    <property type="entry name" value="G6PD"/>
    <property type="match status" value="1"/>
</dbReference>
<feature type="active site" description="Proton acceptor" evidence="6">
    <location>
        <position position="226"/>
    </location>
</feature>
<dbReference type="SUPFAM" id="SSF51735">
    <property type="entry name" value="NAD(P)-binding Rossmann-fold domains"/>
    <property type="match status" value="1"/>
</dbReference>
<evidence type="ECO:0000259" key="8">
    <source>
        <dbReference type="Pfam" id="PF02781"/>
    </source>
</evidence>
<feature type="binding site" evidence="6">
    <location>
        <position position="326"/>
    </location>
    <ligand>
        <name>substrate</name>
    </ligand>
</feature>
<feature type="binding site" evidence="6">
    <location>
        <position position="221"/>
    </location>
    <ligand>
        <name>substrate</name>
    </ligand>
</feature>
<evidence type="ECO:0000256" key="5">
    <source>
        <dbReference type="ARBA" id="ARBA00023277"/>
    </source>
</evidence>
<feature type="domain" description="Glucose-6-phosphate dehydrogenase NAD-binding" evidence="7">
    <location>
        <begin position="6"/>
        <end position="173"/>
    </location>
</feature>
<dbReference type="SUPFAM" id="SSF55347">
    <property type="entry name" value="Glyceraldehyde-3-phosphate dehydrogenase-like, C-terminal domain"/>
    <property type="match status" value="1"/>
</dbReference>
<dbReference type="Proteomes" id="UP000650511">
    <property type="component" value="Unassembled WGS sequence"/>
</dbReference>
<dbReference type="AlphaFoldDB" id="A0A8J3AAK1"/>
<keyword evidence="10" id="KW-1185">Reference proteome</keyword>
<comment type="function">
    <text evidence="6">Catalyzes the oxidation of glucose 6-phosphate to 6-phosphogluconolactone.</text>
</comment>
<dbReference type="PANTHER" id="PTHR23429">
    <property type="entry name" value="GLUCOSE-6-PHOSPHATE 1-DEHYDROGENASE G6PD"/>
    <property type="match status" value="1"/>
</dbReference>
<evidence type="ECO:0000256" key="6">
    <source>
        <dbReference type="HAMAP-Rule" id="MF_00966"/>
    </source>
</evidence>
<dbReference type="GO" id="GO:0050661">
    <property type="term" value="F:NADP binding"/>
    <property type="evidence" value="ECO:0007669"/>
    <property type="project" value="UniProtKB-UniRule"/>
</dbReference>
<evidence type="ECO:0000256" key="2">
    <source>
        <dbReference type="ARBA" id="ARBA00022526"/>
    </source>
</evidence>
<dbReference type="GO" id="GO:0004345">
    <property type="term" value="F:glucose-6-phosphate dehydrogenase activity"/>
    <property type="evidence" value="ECO:0007669"/>
    <property type="project" value="UniProtKB-UniRule"/>
</dbReference>
<reference evidence="9" key="2">
    <citation type="submission" date="2020-09" db="EMBL/GenBank/DDBJ databases">
        <authorList>
            <person name="Sun Q."/>
            <person name="Zhou Y."/>
        </authorList>
    </citation>
    <scope>NUCLEOTIDE SEQUENCE</scope>
    <source>
        <strain evidence="9">CGMCC 1.14988</strain>
    </source>
</reference>
<dbReference type="RefSeq" id="WP_130650262.1">
    <property type="nucleotide sequence ID" value="NZ_BMHA01000014.1"/>
</dbReference>
<feature type="domain" description="Glucose-6-phosphate dehydrogenase C-terminal" evidence="8">
    <location>
        <begin position="175"/>
        <end position="450"/>
    </location>
</feature>
<dbReference type="Gene3D" id="3.30.360.10">
    <property type="entry name" value="Dihydrodipicolinate Reductase, domain 2"/>
    <property type="match status" value="1"/>
</dbReference>
<dbReference type="HAMAP" id="MF_00966">
    <property type="entry name" value="G6PD"/>
    <property type="match status" value="1"/>
</dbReference>
<comment type="similarity">
    <text evidence="6">Belongs to the glucose-6-phosphate dehydrogenase family.</text>
</comment>
<dbReference type="PANTHER" id="PTHR23429:SF0">
    <property type="entry name" value="GLUCOSE-6-PHOSPHATE 1-DEHYDROGENASE"/>
    <property type="match status" value="1"/>
</dbReference>
<protein>
    <recommendedName>
        <fullName evidence="6">Glucose-6-phosphate 1-dehydrogenase</fullName>
        <shortName evidence="6">G6PD</shortName>
        <ecNumber evidence="6">1.1.1.49</ecNumber>
    </recommendedName>
</protein>
<dbReference type="InterPro" id="IPR022675">
    <property type="entry name" value="G6P_DH_C"/>
</dbReference>
<evidence type="ECO:0000313" key="9">
    <source>
        <dbReference type="EMBL" id="GGI09179.1"/>
    </source>
</evidence>